<accession>A0A6L6UBP7</accession>
<dbReference type="RefSeq" id="WP_157363068.1">
    <property type="nucleotide sequence ID" value="NZ_WOWS01000002.1"/>
</dbReference>
<dbReference type="EMBL" id="WOWS01000002">
    <property type="protein sequence ID" value="MUU78174.1"/>
    <property type="molecule type" value="Genomic_DNA"/>
</dbReference>
<dbReference type="Proteomes" id="UP000478208">
    <property type="component" value="Unassembled WGS sequence"/>
</dbReference>
<evidence type="ECO:0000313" key="2">
    <source>
        <dbReference type="EMBL" id="MUU78174.1"/>
    </source>
</evidence>
<keyword evidence="3" id="KW-1185">Reference proteome</keyword>
<protein>
    <submittedName>
        <fullName evidence="2">DUF2141 domain-containing protein</fullName>
    </submittedName>
</protein>
<evidence type="ECO:0000313" key="3">
    <source>
        <dbReference type="Proteomes" id="UP000478208"/>
    </source>
</evidence>
<organism evidence="2 3">
    <name type="scientific">Winogradskyella endarachnes</name>
    <dbReference type="NCBI Taxonomy" id="2681965"/>
    <lineage>
        <taxon>Bacteria</taxon>
        <taxon>Pseudomonadati</taxon>
        <taxon>Bacteroidota</taxon>
        <taxon>Flavobacteriia</taxon>
        <taxon>Flavobacteriales</taxon>
        <taxon>Flavobacteriaceae</taxon>
        <taxon>Winogradskyella</taxon>
    </lineage>
</organism>
<evidence type="ECO:0000256" key="1">
    <source>
        <dbReference type="SAM" id="SignalP"/>
    </source>
</evidence>
<feature type="signal peptide" evidence="1">
    <location>
        <begin position="1"/>
        <end position="22"/>
    </location>
</feature>
<proteinExistence type="predicted"/>
<dbReference type="Pfam" id="PF09912">
    <property type="entry name" value="DUF2141"/>
    <property type="match status" value="1"/>
</dbReference>
<gene>
    <name evidence="2" type="ORF">GN138_06930</name>
</gene>
<keyword evidence="1" id="KW-0732">Signal</keyword>
<comment type="caution">
    <text evidence="2">The sequence shown here is derived from an EMBL/GenBank/DDBJ whole genome shotgun (WGS) entry which is preliminary data.</text>
</comment>
<dbReference type="InterPro" id="IPR018673">
    <property type="entry name" value="DUF2141"/>
</dbReference>
<dbReference type="AlphaFoldDB" id="A0A6L6UBP7"/>
<sequence length="140" mass="15691">MTTLVKITVTLLISFFSFQLEAQNNYAVTIKVEKAQSNNGKMFIALYNKESGFLEKAYKSTKSEIEHQSCSVVFNDIPEGTYAVSIFHDENDNGKMDTNFFGIPSEDYGCSNGAVGFFGPPQWEDAKFELKENKSLTITL</sequence>
<feature type="chain" id="PRO_5026849175" evidence="1">
    <location>
        <begin position="23"/>
        <end position="140"/>
    </location>
</feature>
<reference evidence="2 3" key="1">
    <citation type="submission" date="2019-12" db="EMBL/GenBank/DDBJ databases">
        <authorList>
            <person name="Li J."/>
        </authorList>
    </citation>
    <scope>NUCLEOTIDE SEQUENCE [LARGE SCALE GENOMIC DNA]</scope>
    <source>
        <strain evidence="2 3">HL2-2</strain>
    </source>
</reference>
<name>A0A6L6UBP7_9FLAO</name>